<dbReference type="InterPro" id="IPR023614">
    <property type="entry name" value="Porin_dom_sf"/>
</dbReference>
<dbReference type="Proteomes" id="UP000237381">
    <property type="component" value="Unassembled WGS sequence"/>
</dbReference>
<evidence type="ECO:0000256" key="8">
    <source>
        <dbReference type="ARBA" id="ARBA00023114"/>
    </source>
</evidence>
<keyword evidence="8" id="KW-0626">Porin</keyword>
<evidence type="ECO:0000256" key="1">
    <source>
        <dbReference type="ARBA" id="ARBA00004571"/>
    </source>
</evidence>
<evidence type="ECO:0000256" key="2">
    <source>
        <dbReference type="ARBA" id="ARBA00011233"/>
    </source>
</evidence>
<dbReference type="SUPFAM" id="SSF56935">
    <property type="entry name" value="Porins"/>
    <property type="match status" value="1"/>
</dbReference>
<dbReference type="OrthoDB" id="8982743at2"/>
<dbReference type="EMBL" id="PQGA01000012">
    <property type="protein sequence ID" value="POR49131.1"/>
    <property type="molecule type" value="Genomic_DNA"/>
</dbReference>
<keyword evidence="7" id="KW-0406">Ion transport</keyword>
<evidence type="ECO:0000256" key="4">
    <source>
        <dbReference type="ARBA" id="ARBA00022452"/>
    </source>
</evidence>
<evidence type="ECO:0000313" key="14">
    <source>
        <dbReference type="Proteomes" id="UP000237381"/>
    </source>
</evidence>
<dbReference type="InterPro" id="IPR033900">
    <property type="entry name" value="Gram_neg_porin_domain"/>
</dbReference>
<accession>A0A2S4M349</accession>
<feature type="chain" id="PRO_5015702238" evidence="11">
    <location>
        <begin position="27"/>
        <end position="393"/>
    </location>
</feature>
<protein>
    <submittedName>
        <fullName evidence="13">Putative porin</fullName>
    </submittedName>
</protein>
<dbReference type="PRINTS" id="PR00184">
    <property type="entry name" value="NEISSPPORIN"/>
</dbReference>
<evidence type="ECO:0000256" key="9">
    <source>
        <dbReference type="ARBA" id="ARBA00023136"/>
    </source>
</evidence>
<organism evidence="13 14">
    <name type="scientific">Paraburkholderia eburnea</name>
    <dbReference type="NCBI Taxonomy" id="1189126"/>
    <lineage>
        <taxon>Bacteria</taxon>
        <taxon>Pseudomonadati</taxon>
        <taxon>Pseudomonadota</taxon>
        <taxon>Betaproteobacteria</taxon>
        <taxon>Burkholderiales</taxon>
        <taxon>Burkholderiaceae</taxon>
        <taxon>Paraburkholderia</taxon>
    </lineage>
</organism>
<evidence type="ECO:0000256" key="3">
    <source>
        <dbReference type="ARBA" id="ARBA00022448"/>
    </source>
</evidence>
<dbReference type="GO" id="GO:0034220">
    <property type="term" value="P:monoatomic ion transmembrane transport"/>
    <property type="evidence" value="ECO:0007669"/>
    <property type="project" value="InterPro"/>
</dbReference>
<evidence type="ECO:0000256" key="7">
    <source>
        <dbReference type="ARBA" id="ARBA00023065"/>
    </source>
</evidence>
<dbReference type="PANTHER" id="PTHR34501">
    <property type="entry name" value="PROTEIN YDDL-RELATED"/>
    <property type="match status" value="1"/>
</dbReference>
<dbReference type="AlphaFoldDB" id="A0A2S4M349"/>
<keyword evidence="9" id="KW-0472">Membrane</keyword>
<gene>
    <name evidence="13" type="ORF">B0G62_112116</name>
</gene>
<dbReference type="CDD" id="cd00342">
    <property type="entry name" value="gram_neg_porins"/>
    <property type="match status" value="1"/>
</dbReference>
<comment type="subunit">
    <text evidence="2">Homotrimer.</text>
</comment>
<evidence type="ECO:0000256" key="5">
    <source>
        <dbReference type="ARBA" id="ARBA00022692"/>
    </source>
</evidence>
<dbReference type="GO" id="GO:0046930">
    <property type="term" value="C:pore complex"/>
    <property type="evidence" value="ECO:0007669"/>
    <property type="project" value="UniProtKB-KW"/>
</dbReference>
<evidence type="ECO:0000256" key="11">
    <source>
        <dbReference type="SAM" id="SignalP"/>
    </source>
</evidence>
<dbReference type="PANTHER" id="PTHR34501:SF9">
    <property type="entry name" value="MAJOR OUTER MEMBRANE PROTEIN P.IA"/>
    <property type="match status" value="1"/>
</dbReference>
<evidence type="ECO:0000259" key="12">
    <source>
        <dbReference type="Pfam" id="PF13609"/>
    </source>
</evidence>
<keyword evidence="5" id="KW-0812">Transmembrane</keyword>
<dbReference type="GO" id="GO:0015288">
    <property type="term" value="F:porin activity"/>
    <property type="evidence" value="ECO:0007669"/>
    <property type="project" value="UniProtKB-KW"/>
</dbReference>
<evidence type="ECO:0000256" key="10">
    <source>
        <dbReference type="ARBA" id="ARBA00023237"/>
    </source>
</evidence>
<dbReference type="Pfam" id="PF13609">
    <property type="entry name" value="Porin_4"/>
    <property type="match status" value="1"/>
</dbReference>
<feature type="domain" description="Porin" evidence="12">
    <location>
        <begin position="14"/>
        <end position="353"/>
    </location>
</feature>
<dbReference type="Gene3D" id="2.40.160.10">
    <property type="entry name" value="Porin"/>
    <property type="match status" value="1"/>
</dbReference>
<keyword evidence="10" id="KW-0998">Cell outer membrane</keyword>
<evidence type="ECO:0000313" key="13">
    <source>
        <dbReference type="EMBL" id="POR49131.1"/>
    </source>
</evidence>
<sequence>MKRISPRATSFAIAATLALAAAGAHAQGSVTLYGIVDAGIAVVHNAQDASGQNQSTLVKFSSGNLSGSRWGLRGSEDLGNGLAAIFQLENGFSVGTGVAGQGQREFGRKSIVGLASNTWGTLTLGRQYDPLVDLVQPLTQDGPFGGVFGTPGDLDNYDNSLRVSNSLKYTSPLISGLQFEALYGLGGVAGATGSGQTYSFGAGYTNGPLALAAGYFYANGGNTVTTGVRAWTSSSDSLFNTVINQGFASANSIQIVRAGGSYAIGAVSLGLAYSNTQYGSDGFSTFHQTAKFNNGSAFVNYQFNPALRAGVGYNYTSLTGPASAHYNQVNVGGDYALSKRTELYALAGWQKASGHTLNSKGQAIDAQASIGDFGVSSGTDTQALAVVGIRHKF</sequence>
<dbReference type="RefSeq" id="WP_103706073.1">
    <property type="nucleotide sequence ID" value="NZ_PQGA01000012.1"/>
</dbReference>
<feature type="signal peptide" evidence="11">
    <location>
        <begin position="1"/>
        <end position="26"/>
    </location>
</feature>
<dbReference type="PRINTS" id="PR00182">
    <property type="entry name" value="ECOLNEIPORIN"/>
</dbReference>
<name>A0A2S4M349_9BURK</name>
<keyword evidence="6 11" id="KW-0732">Signal</keyword>
<comment type="subcellular location">
    <subcellularLocation>
        <location evidence="1">Cell outer membrane</location>
        <topology evidence="1">Multi-pass membrane protein</topology>
    </subcellularLocation>
</comment>
<comment type="caution">
    <text evidence="13">The sequence shown here is derived from an EMBL/GenBank/DDBJ whole genome shotgun (WGS) entry which is preliminary data.</text>
</comment>
<dbReference type="InterPro" id="IPR050298">
    <property type="entry name" value="Gram-neg_bact_OMP"/>
</dbReference>
<keyword evidence="14" id="KW-1185">Reference proteome</keyword>
<dbReference type="GO" id="GO:0009279">
    <property type="term" value="C:cell outer membrane"/>
    <property type="evidence" value="ECO:0007669"/>
    <property type="project" value="UniProtKB-SubCell"/>
</dbReference>
<keyword evidence="3" id="KW-0813">Transport</keyword>
<keyword evidence="4" id="KW-1134">Transmembrane beta strand</keyword>
<dbReference type="InterPro" id="IPR001702">
    <property type="entry name" value="Porin_Gram-ve"/>
</dbReference>
<reference evidence="13 14" key="1">
    <citation type="submission" date="2018-01" db="EMBL/GenBank/DDBJ databases">
        <title>Genomic Encyclopedia of Type Strains, Phase III (KMG-III): the genomes of soil and plant-associated and newly described type strains.</title>
        <authorList>
            <person name="Whitman W."/>
        </authorList>
    </citation>
    <scope>NUCLEOTIDE SEQUENCE [LARGE SCALE GENOMIC DNA]</scope>
    <source>
        <strain evidence="13 14">JCM 18070</strain>
    </source>
</reference>
<proteinExistence type="predicted"/>
<evidence type="ECO:0000256" key="6">
    <source>
        <dbReference type="ARBA" id="ARBA00022729"/>
    </source>
</evidence>
<dbReference type="InterPro" id="IPR002299">
    <property type="entry name" value="Porin_Neis"/>
</dbReference>